<organism evidence="4 5">
    <name type="scientific">Microbacterium aurantiacum</name>
    <dbReference type="NCBI Taxonomy" id="162393"/>
    <lineage>
        <taxon>Bacteria</taxon>
        <taxon>Bacillati</taxon>
        <taxon>Actinomycetota</taxon>
        <taxon>Actinomycetes</taxon>
        <taxon>Micrococcales</taxon>
        <taxon>Microbacteriaceae</taxon>
        <taxon>Microbacterium</taxon>
    </lineage>
</organism>
<dbReference type="InterPro" id="IPR036390">
    <property type="entry name" value="WH_DNA-bd_sf"/>
</dbReference>
<dbReference type="SMART" id="SM00346">
    <property type="entry name" value="HTH_ICLR"/>
    <property type="match status" value="1"/>
</dbReference>
<proteinExistence type="predicted"/>
<gene>
    <name evidence="4" type="ORF">KZC50_06595</name>
</gene>
<keyword evidence="1" id="KW-0805">Transcription regulation</keyword>
<dbReference type="PANTHER" id="PTHR30136">
    <property type="entry name" value="HELIX-TURN-HELIX TRANSCRIPTIONAL REGULATOR, ICLR FAMILY"/>
    <property type="match status" value="1"/>
</dbReference>
<dbReference type="SUPFAM" id="SSF55781">
    <property type="entry name" value="GAF domain-like"/>
    <property type="match status" value="1"/>
</dbReference>
<sequence>MSEAGAALSPAVTRAGDLLDVLALGERRTLAELVDHTGLAKSSVSDLCRALVEVGFAERASDGSFALGPRMGALIRRSVSSPRLVDAFAALTIGDSGIDDHTLSLGALEGGEVVTIDVRLGQQPLTVTPRPGHRDRVTECAAGIAIVSALDRDTLDAQLALHGPTLGLSADEGDAVRSLESSDHVAWWRSRTGLQQLACPIPGGDGLAAITLHVPQDPHSRLDLTALGRELDRIARALGSVATA</sequence>
<name>A0AAJ2HD26_9MICO</name>
<dbReference type="GO" id="GO:0003677">
    <property type="term" value="F:DNA binding"/>
    <property type="evidence" value="ECO:0007669"/>
    <property type="project" value="InterPro"/>
</dbReference>
<comment type="caution">
    <text evidence="4">The sequence shown here is derived from an EMBL/GenBank/DDBJ whole genome shotgun (WGS) entry which is preliminary data.</text>
</comment>
<dbReference type="PROSITE" id="PS51077">
    <property type="entry name" value="HTH_ICLR"/>
    <property type="match status" value="1"/>
</dbReference>
<protein>
    <submittedName>
        <fullName evidence="4">Helix-turn-helix domain-containing protein</fullName>
    </submittedName>
</protein>
<dbReference type="InterPro" id="IPR005471">
    <property type="entry name" value="Tscrpt_reg_IclR_N"/>
</dbReference>
<dbReference type="Proteomes" id="UP001183582">
    <property type="component" value="Unassembled WGS sequence"/>
</dbReference>
<keyword evidence="2" id="KW-0804">Transcription</keyword>
<evidence type="ECO:0000256" key="1">
    <source>
        <dbReference type="ARBA" id="ARBA00023015"/>
    </source>
</evidence>
<dbReference type="Gene3D" id="1.10.10.10">
    <property type="entry name" value="Winged helix-like DNA-binding domain superfamily/Winged helix DNA-binding domain"/>
    <property type="match status" value="1"/>
</dbReference>
<dbReference type="SUPFAM" id="SSF46785">
    <property type="entry name" value="Winged helix' DNA-binding domain"/>
    <property type="match status" value="1"/>
</dbReference>
<dbReference type="InterPro" id="IPR029016">
    <property type="entry name" value="GAF-like_dom_sf"/>
</dbReference>
<reference evidence="4 5" key="1">
    <citation type="submission" date="2021-06" db="EMBL/GenBank/DDBJ databases">
        <title>Genome-based taxonomic framework of Microbacterium strains isolated from marine environment, the description of four new species and reclassification of four preexisting species.</title>
        <authorList>
            <person name="Lee S.D."/>
            <person name="Kim S.-M."/>
            <person name="Byeon Y.-S."/>
            <person name="Yang H.L."/>
            <person name="Kim I.S."/>
        </authorList>
    </citation>
    <scope>NUCLEOTIDE SEQUENCE [LARGE SCALE GENOMIC DNA]</scope>
    <source>
        <strain evidence="4 5">KACC 20514</strain>
    </source>
</reference>
<dbReference type="AlphaFoldDB" id="A0AAJ2HD26"/>
<dbReference type="EMBL" id="JAHWXH010000001">
    <property type="protein sequence ID" value="MDS0245282.1"/>
    <property type="molecule type" value="Genomic_DNA"/>
</dbReference>
<dbReference type="GO" id="GO:0045892">
    <property type="term" value="P:negative regulation of DNA-templated transcription"/>
    <property type="evidence" value="ECO:0007669"/>
    <property type="project" value="TreeGrafter"/>
</dbReference>
<dbReference type="PANTHER" id="PTHR30136:SF24">
    <property type="entry name" value="HTH-TYPE TRANSCRIPTIONAL REPRESSOR ALLR"/>
    <property type="match status" value="1"/>
</dbReference>
<accession>A0AAJ2HD26</accession>
<dbReference type="RefSeq" id="WP_310891093.1">
    <property type="nucleotide sequence ID" value="NZ_BAAAGR010000001.1"/>
</dbReference>
<dbReference type="Gene3D" id="3.30.450.40">
    <property type="match status" value="1"/>
</dbReference>
<dbReference type="Pfam" id="PF09339">
    <property type="entry name" value="HTH_IclR"/>
    <property type="match status" value="1"/>
</dbReference>
<dbReference type="InterPro" id="IPR050707">
    <property type="entry name" value="HTH_MetabolicPath_Reg"/>
</dbReference>
<evidence type="ECO:0000256" key="2">
    <source>
        <dbReference type="ARBA" id="ARBA00023163"/>
    </source>
</evidence>
<evidence type="ECO:0000259" key="3">
    <source>
        <dbReference type="PROSITE" id="PS51077"/>
    </source>
</evidence>
<dbReference type="GO" id="GO:0003700">
    <property type="term" value="F:DNA-binding transcription factor activity"/>
    <property type="evidence" value="ECO:0007669"/>
    <property type="project" value="TreeGrafter"/>
</dbReference>
<feature type="domain" description="HTH iclR-type" evidence="3">
    <location>
        <begin position="9"/>
        <end position="69"/>
    </location>
</feature>
<dbReference type="GeneID" id="301457884"/>
<evidence type="ECO:0000313" key="5">
    <source>
        <dbReference type="Proteomes" id="UP001183582"/>
    </source>
</evidence>
<evidence type="ECO:0000313" key="4">
    <source>
        <dbReference type="EMBL" id="MDS0245282.1"/>
    </source>
</evidence>
<dbReference type="InterPro" id="IPR036388">
    <property type="entry name" value="WH-like_DNA-bd_sf"/>
</dbReference>